<dbReference type="Proteomes" id="UP001054837">
    <property type="component" value="Unassembled WGS sequence"/>
</dbReference>
<gene>
    <name evidence="1" type="ORF">CDAR_446011</name>
</gene>
<organism evidence="1 2">
    <name type="scientific">Caerostris darwini</name>
    <dbReference type="NCBI Taxonomy" id="1538125"/>
    <lineage>
        <taxon>Eukaryota</taxon>
        <taxon>Metazoa</taxon>
        <taxon>Ecdysozoa</taxon>
        <taxon>Arthropoda</taxon>
        <taxon>Chelicerata</taxon>
        <taxon>Arachnida</taxon>
        <taxon>Araneae</taxon>
        <taxon>Araneomorphae</taxon>
        <taxon>Entelegynae</taxon>
        <taxon>Araneoidea</taxon>
        <taxon>Araneidae</taxon>
        <taxon>Caerostris</taxon>
    </lineage>
</organism>
<evidence type="ECO:0008006" key="3">
    <source>
        <dbReference type="Google" id="ProtNLM"/>
    </source>
</evidence>
<protein>
    <recommendedName>
        <fullName evidence="3">THAP-type domain-containing protein</fullName>
    </recommendedName>
</protein>
<evidence type="ECO:0000313" key="2">
    <source>
        <dbReference type="Proteomes" id="UP001054837"/>
    </source>
</evidence>
<name>A0AAV4U0H2_9ARAC</name>
<keyword evidence="2" id="KW-1185">Reference proteome</keyword>
<proteinExistence type="predicted"/>
<dbReference type="EMBL" id="BPLQ01010512">
    <property type="protein sequence ID" value="GIY51273.1"/>
    <property type="molecule type" value="Genomic_DNA"/>
</dbReference>
<sequence length="81" mass="9045">MSPLRGAVIYDCTANDAKRKIQPPLKFVGPLGLSSREGWIKIVMRQGCSRLTVTARNVCPPLQSCKRHFLEKDLASPDDFD</sequence>
<accession>A0AAV4U0H2</accession>
<dbReference type="AlphaFoldDB" id="A0AAV4U0H2"/>
<comment type="caution">
    <text evidence="1">The sequence shown here is derived from an EMBL/GenBank/DDBJ whole genome shotgun (WGS) entry which is preliminary data.</text>
</comment>
<reference evidence="1 2" key="1">
    <citation type="submission" date="2021-06" db="EMBL/GenBank/DDBJ databases">
        <title>Caerostris darwini draft genome.</title>
        <authorList>
            <person name="Kono N."/>
            <person name="Arakawa K."/>
        </authorList>
    </citation>
    <scope>NUCLEOTIDE SEQUENCE [LARGE SCALE GENOMIC DNA]</scope>
</reference>
<evidence type="ECO:0000313" key="1">
    <source>
        <dbReference type="EMBL" id="GIY51273.1"/>
    </source>
</evidence>